<evidence type="ECO:0000256" key="3">
    <source>
        <dbReference type="ARBA" id="ARBA00010708"/>
    </source>
</evidence>
<dbReference type="PRINTS" id="PR00418">
    <property type="entry name" value="TPI2FAMILY"/>
</dbReference>
<evidence type="ECO:0000313" key="22">
    <source>
        <dbReference type="Proteomes" id="UP000072933"/>
    </source>
</evidence>
<keyword evidence="9" id="KW-0547">Nucleotide-binding</keyword>
<dbReference type="Gene3D" id="3.40.50.670">
    <property type="match status" value="1"/>
</dbReference>
<accession>A0A0Z8F0K7</accession>
<name>A0A0Z8F0K7_STRSU</name>
<dbReference type="InterPro" id="IPR018522">
    <property type="entry name" value="TopoIIA_CS"/>
</dbReference>
<keyword evidence="7 9" id="KW-0413">Isomerase</keyword>
<dbReference type="EC" id="5.6.2.2" evidence="9"/>
<evidence type="ECO:0000256" key="2">
    <source>
        <dbReference type="ARBA" id="ARBA00001946"/>
    </source>
</evidence>
<reference evidence="20 29" key="2">
    <citation type="submission" date="2020-06" db="EMBL/GenBank/DDBJ databases">
        <title>Pan-genome analysis of Streptococcus suis serotype 2 revealed genomic diversity among strains of different virulence.</title>
        <authorList>
            <person name="Guo G."/>
            <person name="Zhang W."/>
        </authorList>
    </citation>
    <scope>NUCLEOTIDE SEQUENCE [LARGE SCALE GENOMIC DNA]</scope>
    <source>
        <strain evidence="20 29">ZJ92091101</strain>
    </source>
</reference>
<dbReference type="PANTHER" id="PTHR45866">
    <property type="entry name" value="DNA GYRASE/TOPOISOMERASE SUBUNIT B"/>
    <property type="match status" value="1"/>
</dbReference>
<organism evidence="13 27">
    <name type="scientific">Streptococcus suis</name>
    <dbReference type="NCBI Taxonomy" id="1307"/>
    <lineage>
        <taxon>Bacteria</taxon>
        <taxon>Bacillati</taxon>
        <taxon>Bacillota</taxon>
        <taxon>Bacilli</taxon>
        <taxon>Lactobacillales</taxon>
        <taxon>Streptococcaceae</taxon>
        <taxon>Streptococcus</taxon>
    </lineage>
</organism>
<evidence type="ECO:0000313" key="15">
    <source>
        <dbReference type="EMBL" id="CYV42756.1"/>
    </source>
</evidence>
<dbReference type="NCBIfam" id="NF004189">
    <property type="entry name" value="PRK05644.1"/>
    <property type="match status" value="1"/>
</dbReference>
<feature type="binding site" evidence="9">
    <location>
        <position position="11"/>
    </location>
    <ligand>
        <name>ATP</name>
        <dbReference type="ChEBI" id="CHEBI:30616"/>
    </ligand>
</feature>
<evidence type="ECO:0000256" key="5">
    <source>
        <dbReference type="ARBA" id="ARBA00022842"/>
    </source>
</evidence>
<dbReference type="SUPFAM" id="SSF56719">
    <property type="entry name" value="Type II DNA topoisomerase"/>
    <property type="match status" value="1"/>
</dbReference>
<protein>
    <recommendedName>
        <fullName evidence="9">DNA topoisomerase 4 subunit B</fullName>
        <ecNumber evidence="9">5.6.2.2</ecNumber>
    </recommendedName>
    <alternativeName>
        <fullName evidence="9">Topoisomerase IV subunit B</fullName>
    </alternativeName>
</protein>
<comment type="similarity">
    <text evidence="9">Belongs to the type II topoisomerase family. ParE type 2 subfamily.</text>
</comment>
<dbReference type="InterPro" id="IPR001241">
    <property type="entry name" value="Topo_IIA"/>
</dbReference>
<dbReference type="RefSeq" id="WP_002935482.1">
    <property type="nucleotide sequence ID" value="NZ_BCCO01000022.1"/>
</dbReference>
<evidence type="ECO:0000313" key="14">
    <source>
        <dbReference type="EMBL" id="CYU79670.1"/>
    </source>
</evidence>
<dbReference type="FunFam" id="3.40.50.670:FF:000002">
    <property type="entry name" value="DNA gyrase subunit B"/>
    <property type="match status" value="1"/>
</dbReference>
<dbReference type="SMART" id="SM00387">
    <property type="entry name" value="HATPase_c"/>
    <property type="match status" value="1"/>
</dbReference>
<evidence type="ECO:0000256" key="6">
    <source>
        <dbReference type="ARBA" id="ARBA00023125"/>
    </source>
</evidence>
<keyword evidence="4" id="KW-0479">Metal-binding</keyword>
<dbReference type="Proteomes" id="UP000074356">
    <property type="component" value="Unassembled WGS sequence"/>
</dbReference>
<dbReference type="CDD" id="cd00822">
    <property type="entry name" value="TopoII_Trans_DNA_gyrase"/>
    <property type="match status" value="1"/>
</dbReference>
<dbReference type="InterPro" id="IPR036890">
    <property type="entry name" value="HATPase_C_sf"/>
</dbReference>
<dbReference type="GO" id="GO:0005694">
    <property type="term" value="C:chromosome"/>
    <property type="evidence" value="ECO:0007669"/>
    <property type="project" value="InterPro"/>
</dbReference>
<dbReference type="Pfam" id="PF00204">
    <property type="entry name" value="DNA_gyraseB"/>
    <property type="match status" value="1"/>
</dbReference>
<evidence type="ECO:0000256" key="7">
    <source>
        <dbReference type="ARBA" id="ARBA00023235"/>
    </source>
</evidence>
<dbReference type="Gene3D" id="3.30.565.10">
    <property type="entry name" value="Histidine kinase-like ATPase, C-terminal domain"/>
    <property type="match status" value="1"/>
</dbReference>
<evidence type="ECO:0000313" key="26">
    <source>
        <dbReference type="Proteomes" id="UP000074356"/>
    </source>
</evidence>
<dbReference type="EMBL" id="FIIB01000004">
    <property type="protein sequence ID" value="CYV44329.1"/>
    <property type="molecule type" value="Genomic_DNA"/>
</dbReference>
<proteinExistence type="inferred from homology"/>
<feature type="binding site" evidence="9">
    <location>
        <position position="344"/>
    </location>
    <ligand>
        <name>ATP</name>
        <dbReference type="ChEBI" id="CHEBI:30616"/>
    </ligand>
</feature>
<keyword evidence="9" id="KW-0067">ATP-binding</keyword>
<dbReference type="EMBL" id="FIIX01000005">
    <property type="protein sequence ID" value="CYV71427.1"/>
    <property type="molecule type" value="Genomic_DNA"/>
</dbReference>
<dbReference type="InterPro" id="IPR020568">
    <property type="entry name" value="Ribosomal_Su5_D2-typ_SF"/>
</dbReference>
<evidence type="ECO:0000313" key="20">
    <source>
        <dbReference type="EMBL" id="NVH37304.1"/>
    </source>
</evidence>
<dbReference type="Proteomes" id="UP000074664">
    <property type="component" value="Unassembled WGS sequence"/>
</dbReference>
<evidence type="ECO:0000313" key="29">
    <source>
        <dbReference type="Proteomes" id="UP000548355"/>
    </source>
</evidence>
<dbReference type="InterPro" id="IPR013760">
    <property type="entry name" value="Topo_IIA-like_dom_sf"/>
</dbReference>
<dbReference type="SUPFAM" id="SSF55874">
    <property type="entry name" value="ATPase domain of HSP90 chaperone/DNA topoisomerase II/histidine kinase"/>
    <property type="match status" value="1"/>
</dbReference>
<dbReference type="EMBL" id="FIGH01000006">
    <property type="protein sequence ID" value="CYU63591.1"/>
    <property type="molecule type" value="Genomic_DNA"/>
</dbReference>
<dbReference type="EMBL" id="FILL01000001">
    <property type="protein sequence ID" value="CYX19524.1"/>
    <property type="molecule type" value="Genomic_DNA"/>
</dbReference>
<feature type="site" description="Interaction with DNA" evidence="9">
    <location>
        <position position="629"/>
    </location>
</feature>
<evidence type="ECO:0000313" key="24">
    <source>
        <dbReference type="Proteomes" id="UP000073390"/>
    </source>
</evidence>
<evidence type="ECO:0000313" key="25">
    <source>
        <dbReference type="Proteomes" id="UP000073485"/>
    </source>
</evidence>
<dbReference type="FunFam" id="3.30.565.10:FF:000002">
    <property type="entry name" value="DNA gyrase subunit B"/>
    <property type="match status" value="1"/>
</dbReference>
<dbReference type="InterPro" id="IPR013506">
    <property type="entry name" value="Topo_IIA_bsu_dom2"/>
</dbReference>
<dbReference type="Pfam" id="PF00986">
    <property type="entry name" value="DNA_gyraseB_C"/>
    <property type="match status" value="1"/>
</dbReference>
<dbReference type="GO" id="GO:0005524">
    <property type="term" value="F:ATP binding"/>
    <property type="evidence" value="ECO:0007669"/>
    <property type="project" value="UniProtKB-UniRule"/>
</dbReference>
<evidence type="ECO:0000313" key="18">
    <source>
        <dbReference type="EMBL" id="CYX19524.1"/>
    </source>
</evidence>
<dbReference type="PROSITE" id="PS00177">
    <property type="entry name" value="TOPOISOMERASE_II"/>
    <property type="match status" value="1"/>
</dbReference>
<dbReference type="GO" id="GO:0034335">
    <property type="term" value="F:DNA negative supercoiling activity"/>
    <property type="evidence" value="ECO:0007669"/>
    <property type="project" value="UniProtKB-ARBA"/>
</dbReference>
<dbReference type="GO" id="GO:0046872">
    <property type="term" value="F:metal ion binding"/>
    <property type="evidence" value="ECO:0007669"/>
    <property type="project" value="UniProtKB-KW"/>
</dbReference>
<dbReference type="InterPro" id="IPR003594">
    <property type="entry name" value="HATPase_dom"/>
</dbReference>
<dbReference type="Gene3D" id="3.30.230.10">
    <property type="match status" value="1"/>
</dbReference>
<keyword evidence="5" id="KW-0460">Magnesium</keyword>
<evidence type="ECO:0000256" key="9">
    <source>
        <dbReference type="HAMAP-Rule" id="MF_00939"/>
    </source>
</evidence>
<reference evidence="21 22" key="1">
    <citation type="submission" date="2016-02" db="EMBL/GenBank/DDBJ databases">
        <authorList>
            <consortium name="Pathogen Informatics"/>
        </authorList>
    </citation>
    <scope>NUCLEOTIDE SEQUENCE [LARGE SCALE GENOMIC DNA]</scope>
    <source>
        <strain evidence="12 24">LSS27</strain>
        <strain evidence="13 27">LSS30</strain>
        <strain evidence="14 25">LSS48</strain>
        <strain evidence="16 26">LSS78</strain>
        <strain evidence="15 22">LSS8</strain>
        <strain evidence="17 23">LSS99</strain>
        <strain evidence="18 21">SS975</strain>
        <strain evidence="19 28">SS999</strain>
    </source>
</reference>
<dbReference type="InterPro" id="IPR002288">
    <property type="entry name" value="DNA_gyrase_B_C"/>
</dbReference>
<feature type="compositionally biased region" description="Basic and acidic residues" evidence="10">
    <location>
        <begin position="391"/>
        <end position="401"/>
    </location>
</feature>
<evidence type="ECO:0000313" key="27">
    <source>
        <dbReference type="Proteomes" id="UP000074664"/>
    </source>
</evidence>
<dbReference type="Proteomes" id="UP000072933">
    <property type="component" value="Unassembled WGS sequence"/>
</dbReference>
<dbReference type="AlphaFoldDB" id="A0A0Z8F0K7"/>
<dbReference type="Proteomes" id="UP000073388">
    <property type="component" value="Unassembled WGS sequence"/>
</dbReference>
<dbReference type="EMBL" id="FIGO01000005">
    <property type="protein sequence ID" value="CYU79670.1"/>
    <property type="molecule type" value="Genomic_DNA"/>
</dbReference>
<dbReference type="EMBL" id="FIGB01000002">
    <property type="protein sequence ID" value="CYU38141.1"/>
    <property type="molecule type" value="Genomic_DNA"/>
</dbReference>
<dbReference type="HAMAP" id="MF_00939">
    <property type="entry name" value="ParE_type2"/>
    <property type="match status" value="1"/>
</dbReference>
<keyword evidence="9" id="KW-0799">Topoisomerase</keyword>
<dbReference type="EMBL" id="JABXEU010000025">
    <property type="protein sequence ID" value="NVH37304.1"/>
    <property type="molecule type" value="Genomic_DNA"/>
</dbReference>
<dbReference type="Pfam" id="PF01751">
    <property type="entry name" value="Toprim"/>
    <property type="match status" value="1"/>
</dbReference>
<sequence length="649" mass="72065">MAKKEIDINNYNDDAIQVLEGLDAVRKRPGMYIGSTDGNGLHHMVWEIVDNAVDEALSGFGDRIDVTINKDGSLSVSDRGRGMPVGMHATGKPTVEVIFTVLHAGGKFGQGGYKTSGGLHGVGSSVVNALSSWLEVEITRDGAVYKQRFEQGGKPVTTLEKIGTAPKSKTGTKVTFMPDDTIFSTTDFKFNTIAERLKESAFLLKQVTMTLTDERTGEQEEYHYENGVQDFVSYLNEDKETLTPVLYFEGEDAGFQVQVAMQYNDGYSDNILSFVNNVRTKDGGTHETGLKLAITKAMNDYARKTNLLKEKDKNLEGSDYREGLSAVLSILVPEEHLQFEGQTKDKLGSPLARPVVDGIVSDKLTFFLLENGELASNLVRKAIKARDAREAARKARDESRNGKKNKKDKGLLSGKLTPAQSKNPAKNELYLVEGDSAGGSAKQGRDRKFQAILPLRGKVINTAKAKMADILKNEEINTMIYTIGAGVGSDFTLEDVNYDKIIIMTDADTDGAHIQTLLLTFFYRYMRPLVEAGRVYIALPPLYKMSKGKGKTEKIAYAWSDGELEDLRKDFGKGFILQRYKGLGEMNADQLWETTMNPETRTLIRVTIEDLARAERRVSVLMGDKVEPRRKWIEDNVKFTLEEATAFTK</sequence>
<dbReference type="InterPro" id="IPR013759">
    <property type="entry name" value="Topo_IIA_B_C"/>
</dbReference>
<dbReference type="Proteomes" id="UP000073390">
    <property type="component" value="Unassembled WGS sequence"/>
</dbReference>
<comment type="catalytic activity">
    <reaction evidence="1 9">
        <text>ATP-dependent breakage, passage and rejoining of double-stranded DNA.</text>
        <dbReference type="EC" id="5.6.2.2"/>
    </reaction>
</comment>
<feature type="binding site" evidence="9">
    <location>
        <position position="78"/>
    </location>
    <ligand>
        <name>ATP</name>
        <dbReference type="ChEBI" id="CHEBI:30616"/>
    </ligand>
</feature>
<feature type="region of interest" description="Disordered" evidence="10">
    <location>
        <begin position="391"/>
        <end position="421"/>
    </location>
</feature>
<dbReference type="Proteomes" id="UP000072353">
    <property type="component" value="Unassembled WGS sequence"/>
</dbReference>
<dbReference type="InterPro" id="IPR014721">
    <property type="entry name" value="Ribsml_uS5_D2-typ_fold_subgr"/>
</dbReference>
<feature type="binding site" evidence="9">
    <location>
        <position position="51"/>
    </location>
    <ligand>
        <name>ATP</name>
        <dbReference type="ChEBI" id="CHEBI:30616"/>
    </ligand>
</feature>
<comment type="cofactor">
    <cofactor evidence="2">
        <name>Mg(2+)</name>
        <dbReference type="ChEBI" id="CHEBI:18420"/>
    </cofactor>
</comment>
<feature type="domain" description="Toprim" evidence="11">
    <location>
        <begin position="427"/>
        <end position="541"/>
    </location>
</feature>
<comment type="similarity">
    <text evidence="3">Belongs to the type II topoisomerase GyrB family.</text>
</comment>
<evidence type="ECO:0000256" key="10">
    <source>
        <dbReference type="SAM" id="MobiDB-lite"/>
    </source>
</evidence>
<evidence type="ECO:0000259" key="11">
    <source>
        <dbReference type="PROSITE" id="PS50880"/>
    </source>
</evidence>
<dbReference type="SMART" id="SM00433">
    <property type="entry name" value="TOP2c"/>
    <property type="match status" value="1"/>
</dbReference>
<dbReference type="Pfam" id="PF02518">
    <property type="entry name" value="HATPase_c"/>
    <property type="match status" value="1"/>
</dbReference>
<evidence type="ECO:0000256" key="1">
    <source>
        <dbReference type="ARBA" id="ARBA00000185"/>
    </source>
</evidence>
<evidence type="ECO:0000313" key="19">
    <source>
        <dbReference type="EMBL" id="CYX67628.1"/>
    </source>
</evidence>
<dbReference type="Proteomes" id="UP000075182">
    <property type="component" value="Unassembled WGS sequence"/>
</dbReference>
<dbReference type="SUPFAM" id="SSF54211">
    <property type="entry name" value="Ribosomal protein S5 domain 2-like"/>
    <property type="match status" value="1"/>
</dbReference>
<dbReference type="PATRIC" id="fig|1307.1317.peg.1828"/>
<dbReference type="CDD" id="cd16928">
    <property type="entry name" value="HATPase_GyrB-like"/>
    <property type="match status" value="1"/>
</dbReference>
<evidence type="ECO:0000313" key="16">
    <source>
        <dbReference type="EMBL" id="CYV44329.1"/>
    </source>
</evidence>
<feature type="site" description="Interaction with DNA" evidence="9">
    <location>
        <position position="513"/>
    </location>
</feature>
<dbReference type="GO" id="GO:0003677">
    <property type="term" value="F:DNA binding"/>
    <property type="evidence" value="ECO:0007669"/>
    <property type="project" value="UniProtKB-UniRule"/>
</dbReference>
<evidence type="ECO:0000313" key="23">
    <source>
        <dbReference type="Proteomes" id="UP000073388"/>
    </source>
</evidence>
<evidence type="ECO:0000313" key="13">
    <source>
        <dbReference type="EMBL" id="CYU63591.1"/>
    </source>
</evidence>
<dbReference type="GO" id="GO:0006265">
    <property type="term" value="P:DNA topological change"/>
    <property type="evidence" value="ECO:0007669"/>
    <property type="project" value="UniProtKB-UniRule"/>
</dbReference>
<keyword evidence="6 9" id="KW-0238">DNA-binding</keyword>
<dbReference type="GO" id="GO:0007059">
    <property type="term" value="P:chromosome segregation"/>
    <property type="evidence" value="ECO:0007669"/>
    <property type="project" value="UniProtKB-UniRule"/>
</dbReference>
<dbReference type="InterPro" id="IPR006171">
    <property type="entry name" value="TOPRIM_dom"/>
</dbReference>
<dbReference type="EMBL" id="FIID01000002">
    <property type="protein sequence ID" value="CYV42756.1"/>
    <property type="molecule type" value="Genomic_DNA"/>
</dbReference>
<dbReference type="Proteomes" id="UP000073485">
    <property type="component" value="Unassembled WGS sequence"/>
</dbReference>
<dbReference type="Proteomes" id="UP000548355">
    <property type="component" value="Unassembled WGS sequence"/>
</dbReference>
<evidence type="ECO:0000313" key="28">
    <source>
        <dbReference type="Proteomes" id="UP000075182"/>
    </source>
</evidence>
<gene>
    <name evidence="9 13" type="primary">parE</name>
    <name evidence="15" type="ORF">ERS132370_00223</name>
    <name evidence="12" type="ORF">ERS132389_00718</name>
    <name evidence="13" type="ORF">ERS132392_01391</name>
    <name evidence="14" type="ORF">ERS132410_01081</name>
    <name evidence="16" type="ORF">ERS132440_00639</name>
    <name evidence="17" type="ORF">ERS132461_00412</name>
    <name evidence="18" type="ORF">ERS132521_00177</name>
    <name evidence="19" type="ORF">ERS132536_01126</name>
    <name evidence="20" type="ORF">HU146_08595</name>
</gene>
<dbReference type="InterPro" id="IPR000565">
    <property type="entry name" value="Topo_IIA_B"/>
</dbReference>
<dbReference type="EMBL" id="FIMD01000007">
    <property type="protein sequence ID" value="CYX67628.1"/>
    <property type="molecule type" value="Genomic_DNA"/>
</dbReference>
<comment type="function">
    <text evidence="9">Topoisomerase IV is essential for chromosome segregation. It relaxes supercoiled DNA. Performs the decatenation events required during the replication of a circular DNA molecule.</text>
</comment>
<evidence type="ECO:0000313" key="17">
    <source>
        <dbReference type="EMBL" id="CYV71427.1"/>
    </source>
</evidence>
<evidence type="ECO:0000313" key="21">
    <source>
        <dbReference type="Proteomes" id="UP000072353"/>
    </source>
</evidence>
<dbReference type="PROSITE" id="PS50880">
    <property type="entry name" value="TOPRIM"/>
    <property type="match status" value="1"/>
</dbReference>
<dbReference type="PRINTS" id="PR01159">
    <property type="entry name" value="DNAGYRASEB"/>
</dbReference>
<comment type="subunit">
    <text evidence="8 9">Heterotetramer composed of ParC and ParE.</text>
</comment>
<feature type="site" description="Interaction with DNA" evidence="9">
    <location>
        <position position="461"/>
    </location>
</feature>
<dbReference type="InterPro" id="IPR005740">
    <property type="entry name" value="ParE_type2"/>
</dbReference>
<dbReference type="FunFam" id="3.30.230.10:FF:000005">
    <property type="entry name" value="DNA gyrase subunit B"/>
    <property type="match status" value="1"/>
</dbReference>
<dbReference type="PANTHER" id="PTHR45866:SF12">
    <property type="entry name" value="DNA TOPOISOMERASE 4 SUBUNIT B"/>
    <property type="match status" value="1"/>
</dbReference>
<evidence type="ECO:0000313" key="12">
    <source>
        <dbReference type="EMBL" id="CYU38141.1"/>
    </source>
</evidence>
<evidence type="ECO:0000256" key="8">
    <source>
        <dbReference type="ARBA" id="ARBA00063644"/>
    </source>
</evidence>
<evidence type="ECO:0000256" key="4">
    <source>
        <dbReference type="ARBA" id="ARBA00022723"/>
    </source>
</evidence>
<feature type="binding site" evidence="9">
    <location>
        <begin position="118"/>
        <end position="124"/>
    </location>
    <ligand>
        <name>ATP</name>
        <dbReference type="ChEBI" id="CHEBI:30616"/>
    </ligand>
</feature>
<dbReference type="NCBIfam" id="TIGR01058">
    <property type="entry name" value="parE_Gpos"/>
    <property type="match status" value="1"/>
</dbReference>